<keyword evidence="2" id="KW-1185">Reference proteome</keyword>
<dbReference type="Proteomes" id="UP000324222">
    <property type="component" value="Unassembled WGS sequence"/>
</dbReference>
<reference evidence="1 2" key="1">
    <citation type="submission" date="2019-05" db="EMBL/GenBank/DDBJ databases">
        <title>Another draft genome of Portunus trituberculatus and its Hox gene families provides insights of decapod evolution.</title>
        <authorList>
            <person name="Jeong J.-H."/>
            <person name="Song I."/>
            <person name="Kim S."/>
            <person name="Choi T."/>
            <person name="Kim D."/>
            <person name="Ryu S."/>
            <person name="Kim W."/>
        </authorList>
    </citation>
    <scope>NUCLEOTIDE SEQUENCE [LARGE SCALE GENOMIC DNA]</scope>
    <source>
        <tissue evidence="1">Muscle</tissue>
    </source>
</reference>
<evidence type="ECO:0000313" key="2">
    <source>
        <dbReference type="Proteomes" id="UP000324222"/>
    </source>
</evidence>
<organism evidence="1 2">
    <name type="scientific">Portunus trituberculatus</name>
    <name type="common">Swimming crab</name>
    <name type="synonym">Neptunus trituberculatus</name>
    <dbReference type="NCBI Taxonomy" id="210409"/>
    <lineage>
        <taxon>Eukaryota</taxon>
        <taxon>Metazoa</taxon>
        <taxon>Ecdysozoa</taxon>
        <taxon>Arthropoda</taxon>
        <taxon>Crustacea</taxon>
        <taxon>Multicrustacea</taxon>
        <taxon>Malacostraca</taxon>
        <taxon>Eumalacostraca</taxon>
        <taxon>Eucarida</taxon>
        <taxon>Decapoda</taxon>
        <taxon>Pleocyemata</taxon>
        <taxon>Brachyura</taxon>
        <taxon>Eubrachyura</taxon>
        <taxon>Portunoidea</taxon>
        <taxon>Portunidae</taxon>
        <taxon>Portuninae</taxon>
        <taxon>Portunus</taxon>
    </lineage>
</organism>
<accession>A0A5B7FPY2</accession>
<evidence type="ECO:0000313" key="1">
    <source>
        <dbReference type="EMBL" id="MPC47143.1"/>
    </source>
</evidence>
<proteinExistence type="predicted"/>
<sequence>MCSSSTSTTITTCSGFNSAALDTNQHGKHQINTILHTAGRHDSLQLYVKCKSRVHCNSDYHTAGGRMPAWGSKGSRVRMLCPKKRSVAHPHRTTFPPTLTEF</sequence>
<gene>
    <name evidence="1" type="ORF">E2C01_040877</name>
</gene>
<dbReference type="EMBL" id="VSRR010007575">
    <property type="protein sequence ID" value="MPC47143.1"/>
    <property type="molecule type" value="Genomic_DNA"/>
</dbReference>
<dbReference type="AlphaFoldDB" id="A0A5B7FPY2"/>
<protein>
    <submittedName>
        <fullName evidence="1">Uncharacterized protein</fullName>
    </submittedName>
</protein>
<comment type="caution">
    <text evidence="1">The sequence shown here is derived from an EMBL/GenBank/DDBJ whole genome shotgun (WGS) entry which is preliminary data.</text>
</comment>
<name>A0A5B7FPY2_PORTR</name>